<feature type="compositionally biased region" description="Pro residues" evidence="1">
    <location>
        <begin position="66"/>
        <end position="76"/>
    </location>
</feature>
<dbReference type="EMBL" id="REGN01002194">
    <property type="protein sequence ID" value="RNA29583.1"/>
    <property type="molecule type" value="Genomic_DNA"/>
</dbReference>
<feature type="region of interest" description="Disordered" evidence="1">
    <location>
        <begin position="62"/>
        <end position="117"/>
    </location>
</feature>
<dbReference type="AlphaFoldDB" id="A0A3M7S190"/>
<proteinExistence type="predicted"/>
<gene>
    <name evidence="2" type="ORF">BpHYR1_019494</name>
</gene>
<evidence type="ECO:0000313" key="2">
    <source>
        <dbReference type="EMBL" id="RNA29583.1"/>
    </source>
</evidence>
<feature type="compositionally biased region" description="Pro residues" evidence="1">
    <location>
        <begin position="88"/>
        <end position="105"/>
    </location>
</feature>
<sequence length="117" mass="12829">MKSLFFCSFAMCMHKIMRDLILCPIPIRFEHTTSQIFIHTVPVANSANNQLNWSQKIKFSSSPVPAQAPIPSPIPVAKPVKVTQPVSTPRPKPTKPAPVAKPVPSPQSQSTINKNSC</sequence>
<comment type="caution">
    <text evidence="2">The sequence shown here is derived from an EMBL/GenBank/DDBJ whole genome shotgun (WGS) entry which is preliminary data.</text>
</comment>
<name>A0A3M7S190_BRAPC</name>
<reference evidence="2 3" key="1">
    <citation type="journal article" date="2018" name="Sci. Rep.">
        <title>Genomic signatures of local adaptation to the degree of environmental predictability in rotifers.</title>
        <authorList>
            <person name="Franch-Gras L."/>
            <person name="Hahn C."/>
            <person name="Garcia-Roger E.M."/>
            <person name="Carmona M.J."/>
            <person name="Serra M."/>
            <person name="Gomez A."/>
        </authorList>
    </citation>
    <scope>NUCLEOTIDE SEQUENCE [LARGE SCALE GENOMIC DNA]</scope>
    <source>
        <strain evidence="2">HYR1</strain>
    </source>
</reference>
<organism evidence="2 3">
    <name type="scientific">Brachionus plicatilis</name>
    <name type="common">Marine rotifer</name>
    <name type="synonym">Brachionus muelleri</name>
    <dbReference type="NCBI Taxonomy" id="10195"/>
    <lineage>
        <taxon>Eukaryota</taxon>
        <taxon>Metazoa</taxon>
        <taxon>Spiralia</taxon>
        <taxon>Gnathifera</taxon>
        <taxon>Rotifera</taxon>
        <taxon>Eurotatoria</taxon>
        <taxon>Monogononta</taxon>
        <taxon>Pseudotrocha</taxon>
        <taxon>Ploima</taxon>
        <taxon>Brachionidae</taxon>
        <taxon>Brachionus</taxon>
    </lineage>
</organism>
<evidence type="ECO:0000313" key="3">
    <source>
        <dbReference type="Proteomes" id="UP000276133"/>
    </source>
</evidence>
<dbReference type="Proteomes" id="UP000276133">
    <property type="component" value="Unassembled WGS sequence"/>
</dbReference>
<protein>
    <submittedName>
        <fullName evidence="2">Uncharacterized protein</fullName>
    </submittedName>
</protein>
<keyword evidence="3" id="KW-1185">Reference proteome</keyword>
<accession>A0A3M7S190</accession>
<evidence type="ECO:0000256" key="1">
    <source>
        <dbReference type="SAM" id="MobiDB-lite"/>
    </source>
</evidence>